<gene>
    <name evidence="1" type="ORF">WJX84_003205</name>
</gene>
<keyword evidence="2" id="KW-1185">Reference proteome</keyword>
<comment type="caution">
    <text evidence="1">The sequence shown here is derived from an EMBL/GenBank/DDBJ whole genome shotgun (WGS) entry which is preliminary data.</text>
</comment>
<organism evidence="1 2">
    <name type="scientific">Apatococcus fuscideae</name>
    <dbReference type="NCBI Taxonomy" id="2026836"/>
    <lineage>
        <taxon>Eukaryota</taxon>
        <taxon>Viridiplantae</taxon>
        <taxon>Chlorophyta</taxon>
        <taxon>core chlorophytes</taxon>
        <taxon>Trebouxiophyceae</taxon>
        <taxon>Chlorellales</taxon>
        <taxon>Chlorellaceae</taxon>
        <taxon>Apatococcus</taxon>
    </lineage>
</organism>
<dbReference type="Proteomes" id="UP001485043">
    <property type="component" value="Unassembled WGS sequence"/>
</dbReference>
<accession>A0AAW1SV58</accession>
<reference evidence="1 2" key="1">
    <citation type="journal article" date="2024" name="Nat. Commun.">
        <title>Phylogenomics reveals the evolutionary origins of lichenization in chlorophyte algae.</title>
        <authorList>
            <person name="Puginier C."/>
            <person name="Libourel C."/>
            <person name="Otte J."/>
            <person name="Skaloud P."/>
            <person name="Haon M."/>
            <person name="Grisel S."/>
            <person name="Petersen M."/>
            <person name="Berrin J.G."/>
            <person name="Delaux P.M."/>
            <person name="Dal Grande F."/>
            <person name="Keller J."/>
        </authorList>
    </citation>
    <scope>NUCLEOTIDE SEQUENCE [LARGE SCALE GENOMIC DNA]</scope>
    <source>
        <strain evidence="1 2">SAG 2523</strain>
    </source>
</reference>
<sequence>MASGAVTRRVARALSGGRSVMYFPGLETRLPAAVKGNEAKPEERIHDAYAHQPDAMGHSIAGPRSDYFPATVHVPEGMDINPAHASCSRLIRA</sequence>
<dbReference type="EMBL" id="JALJOV010000980">
    <property type="protein sequence ID" value="KAK9857203.1"/>
    <property type="molecule type" value="Genomic_DNA"/>
</dbReference>
<evidence type="ECO:0000313" key="1">
    <source>
        <dbReference type="EMBL" id="KAK9857203.1"/>
    </source>
</evidence>
<dbReference type="AlphaFoldDB" id="A0AAW1SV58"/>
<name>A0AAW1SV58_9CHLO</name>
<protein>
    <submittedName>
        <fullName evidence="1">Uncharacterized protein</fullName>
    </submittedName>
</protein>
<evidence type="ECO:0000313" key="2">
    <source>
        <dbReference type="Proteomes" id="UP001485043"/>
    </source>
</evidence>
<proteinExistence type="predicted"/>